<dbReference type="AlphaFoldDB" id="A0A521FYD8"/>
<proteinExistence type="inferred from homology"/>
<reference evidence="3" key="1">
    <citation type="submission" date="2017-07" db="EMBL/GenBank/DDBJ databases">
        <title>The cable genome - Insights into the physiology and evolution of filamentous bacteria capable of sulfide oxidation via long distance electron transfer.</title>
        <authorList>
            <person name="Thorup C."/>
            <person name="Bjerg J.T."/>
            <person name="Schreiber L."/>
            <person name="Nielsen L.P."/>
            <person name="Kjeldsen K.U."/>
            <person name="Boesen T."/>
            <person name="Boggild A."/>
            <person name="Meysman F."/>
            <person name="Geelhoed J."/>
            <person name="Schramm A."/>
        </authorList>
    </citation>
    <scope>NUCLEOTIDE SEQUENCE [LARGE SCALE GENOMIC DNA]</scope>
    <source>
        <strain evidence="3">GS</strain>
    </source>
</reference>
<keyword evidence="4" id="KW-1185">Reference proteome</keyword>
<sequence>MQTIYAPLLMAKSAKWMFVGCGLVAALFFSRQDAKAGQAPVHLGSAHSFAVLAFNTITNPTGGGTIIGDVGISPGTAFDRGIPPVKVNGAIHVYDAVAAQAMADLTTAYNDAAGRPNATSASADIGGLTLAPGLYKAPSSLAVTGNLTLDGQGDSNAVWIFQMASTLTVANNGQVLLINGAKACNVFWQVGSAATLGTNAVFKGDIFASAAITLQPGARLDGRAFSTGAAVTLNGTAIAKQPPQFIDQPWRILFMNKDRSY</sequence>
<accession>A0A521FYD8</accession>
<evidence type="ECO:0008006" key="5">
    <source>
        <dbReference type="Google" id="ProtNLM"/>
    </source>
</evidence>
<gene>
    <name evidence="3" type="ORF">CDV28_16112</name>
</gene>
<evidence type="ECO:0000313" key="4">
    <source>
        <dbReference type="Proteomes" id="UP000316238"/>
    </source>
</evidence>
<organism evidence="3 4">
    <name type="scientific">Candidatus Electronema aureum</name>
    <dbReference type="NCBI Taxonomy" id="2005002"/>
    <lineage>
        <taxon>Bacteria</taxon>
        <taxon>Pseudomonadati</taxon>
        <taxon>Thermodesulfobacteriota</taxon>
        <taxon>Desulfobulbia</taxon>
        <taxon>Desulfobulbales</taxon>
        <taxon>Desulfobulbaceae</taxon>
        <taxon>Candidatus Electronema</taxon>
    </lineage>
</organism>
<dbReference type="Proteomes" id="UP000316238">
    <property type="component" value="Unassembled WGS sequence"/>
</dbReference>
<keyword evidence="2" id="KW-0732">Signal</keyword>
<dbReference type="Pfam" id="PF11999">
    <property type="entry name" value="Ice_binding"/>
    <property type="match status" value="1"/>
</dbReference>
<evidence type="ECO:0000256" key="1">
    <source>
        <dbReference type="ARBA" id="ARBA00005445"/>
    </source>
</evidence>
<evidence type="ECO:0000256" key="2">
    <source>
        <dbReference type="ARBA" id="ARBA00022729"/>
    </source>
</evidence>
<dbReference type="InterPro" id="IPR021884">
    <property type="entry name" value="Ice-bd_prot"/>
</dbReference>
<evidence type="ECO:0000313" key="3">
    <source>
        <dbReference type="EMBL" id="TAA73777.1"/>
    </source>
</evidence>
<comment type="similarity">
    <text evidence="1">Belongs to the ice-binding protein family.</text>
</comment>
<name>A0A521FYD8_9BACT</name>
<comment type="caution">
    <text evidence="3">The sequence shown here is derived from an EMBL/GenBank/DDBJ whole genome shotgun (WGS) entry which is preliminary data.</text>
</comment>
<dbReference type="EMBL" id="NQJD01000061">
    <property type="protein sequence ID" value="TAA73777.1"/>
    <property type="molecule type" value="Genomic_DNA"/>
</dbReference>
<protein>
    <recommendedName>
        <fullName evidence="5">Ice-binding protein</fullName>
    </recommendedName>
</protein>